<feature type="compositionally biased region" description="Basic and acidic residues" evidence="10">
    <location>
        <begin position="291"/>
        <end position="301"/>
    </location>
</feature>
<dbReference type="Pfam" id="PF00076">
    <property type="entry name" value="RRM_1"/>
    <property type="match status" value="1"/>
</dbReference>
<dbReference type="AlphaFoldDB" id="A0A9J7DJN5"/>
<dbReference type="InterPro" id="IPR000504">
    <property type="entry name" value="RRM_dom"/>
</dbReference>
<dbReference type="Proteomes" id="UP001652621">
    <property type="component" value="Unplaced"/>
</dbReference>
<feature type="domain" description="RanBP2-type" evidence="12">
    <location>
        <begin position="271"/>
        <end position="300"/>
    </location>
</feature>
<feature type="domain" description="RRM" evidence="11">
    <location>
        <begin position="95"/>
        <end position="181"/>
    </location>
</feature>
<feature type="region of interest" description="Disordered" evidence="10">
    <location>
        <begin position="291"/>
        <end position="385"/>
    </location>
</feature>
<dbReference type="SMART" id="SM00360">
    <property type="entry name" value="RRM"/>
    <property type="match status" value="1"/>
</dbReference>
<feature type="compositionally biased region" description="Basic and acidic residues" evidence="10">
    <location>
        <begin position="212"/>
        <end position="223"/>
    </location>
</feature>
<dbReference type="GO" id="GO:0005634">
    <property type="term" value="C:nucleus"/>
    <property type="evidence" value="ECO:0007669"/>
    <property type="project" value="UniProtKB-SubCell"/>
</dbReference>
<accession>A0A9J7DJN5</accession>
<keyword evidence="7" id="KW-0539">Nucleus</keyword>
<dbReference type="InterPro" id="IPR001876">
    <property type="entry name" value="Znf_RanBP2"/>
</dbReference>
<dbReference type="CDD" id="cd12534">
    <property type="entry name" value="RRM_SARFH"/>
    <property type="match status" value="1"/>
</dbReference>
<dbReference type="InterPro" id="IPR034870">
    <property type="entry name" value="TET_fam"/>
</dbReference>
<dbReference type="Gene3D" id="4.10.1060.10">
    <property type="entry name" value="Zinc finger, RanBP2-type"/>
    <property type="match status" value="1"/>
</dbReference>
<feature type="region of interest" description="Disordered" evidence="10">
    <location>
        <begin position="183"/>
        <end position="267"/>
    </location>
</feature>
<evidence type="ECO:0000259" key="12">
    <source>
        <dbReference type="PROSITE" id="PS50199"/>
    </source>
</evidence>
<dbReference type="PROSITE" id="PS50102">
    <property type="entry name" value="RRM"/>
    <property type="match status" value="1"/>
</dbReference>
<evidence type="ECO:0000256" key="4">
    <source>
        <dbReference type="ARBA" id="ARBA00022771"/>
    </source>
</evidence>
<keyword evidence="4 9" id="KW-0863">Zinc-finger</keyword>
<dbReference type="InterPro" id="IPR012677">
    <property type="entry name" value="Nucleotide-bd_a/b_plait_sf"/>
</dbReference>
<comment type="subcellular location">
    <subcellularLocation>
        <location evidence="1">Nucleus</location>
    </subcellularLocation>
</comment>
<dbReference type="OrthoDB" id="76445at2759"/>
<name>A0A9J7DJN5_MUSDO</name>
<dbReference type="GO" id="GO:0006355">
    <property type="term" value="P:regulation of DNA-templated transcription"/>
    <property type="evidence" value="ECO:0007669"/>
    <property type="project" value="InterPro"/>
</dbReference>
<dbReference type="GO" id="GO:0003723">
    <property type="term" value="F:RNA binding"/>
    <property type="evidence" value="ECO:0007669"/>
    <property type="project" value="UniProtKB-UniRule"/>
</dbReference>
<dbReference type="Gene3D" id="3.30.70.330">
    <property type="match status" value="1"/>
</dbReference>
<evidence type="ECO:0000256" key="9">
    <source>
        <dbReference type="PROSITE-ProRule" id="PRU00322"/>
    </source>
</evidence>
<dbReference type="PANTHER" id="PTHR23238">
    <property type="entry name" value="RNA BINDING PROTEIN"/>
    <property type="match status" value="1"/>
</dbReference>
<evidence type="ECO:0000256" key="6">
    <source>
        <dbReference type="ARBA" id="ARBA00022884"/>
    </source>
</evidence>
<feature type="compositionally biased region" description="Gly residues" evidence="10">
    <location>
        <begin position="224"/>
        <end position="242"/>
    </location>
</feature>
<evidence type="ECO:0000313" key="14">
    <source>
        <dbReference type="RefSeq" id="XP_019895178.2"/>
    </source>
</evidence>
<dbReference type="GO" id="GO:0008270">
    <property type="term" value="F:zinc ion binding"/>
    <property type="evidence" value="ECO:0007669"/>
    <property type="project" value="UniProtKB-KW"/>
</dbReference>
<evidence type="ECO:0000256" key="5">
    <source>
        <dbReference type="ARBA" id="ARBA00022833"/>
    </source>
</evidence>
<evidence type="ECO:0000256" key="1">
    <source>
        <dbReference type="ARBA" id="ARBA00004123"/>
    </source>
</evidence>
<dbReference type="InterPro" id="IPR036443">
    <property type="entry name" value="Znf_RanBP2_sf"/>
</dbReference>
<evidence type="ECO:0000313" key="13">
    <source>
        <dbReference type="Proteomes" id="UP001652621"/>
    </source>
</evidence>
<evidence type="ECO:0000256" key="8">
    <source>
        <dbReference type="PROSITE-ProRule" id="PRU00176"/>
    </source>
</evidence>
<feature type="compositionally biased region" description="Low complexity" evidence="10">
    <location>
        <begin position="373"/>
        <end position="385"/>
    </location>
</feature>
<dbReference type="SMART" id="SM00547">
    <property type="entry name" value="ZnF_RBZ"/>
    <property type="match status" value="1"/>
</dbReference>
<evidence type="ECO:0000256" key="10">
    <source>
        <dbReference type="SAM" id="MobiDB-lite"/>
    </source>
</evidence>
<evidence type="ECO:0000256" key="2">
    <source>
        <dbReference type="ARBA" id="ARBA00008448"/>
    </source>
</evidence>
<dbReference type="Pfam" id="PF00641">
    <property type="entry name" value="Zn_ribbon_RanBP"/>
    <property type="match status" value="1"/>
</dbReference>
<keyword evidence="3" id="KW-0479">Metal-binding</keyword>
<feature type="compositionally biased region" description="Gly residues" evidence="10">
    <location>
        <begin position="250"/>
        <end position="265"/>
    </location>
</feature>
<evidence type="ECO:0000256" key="7">
    <source>
        <dbReference type="ARBA" id="ARBA00023242"/>
    </source>
</evidence>
<dbReference type="SUPFAM" id="SSF90209">
    <property type="entry name" value="Ran binding protein zinc finger-like"/>
    <property type="match status" value="1"/>
</dbReference>
<keyword evidence="13" id="KW-1185">Reference proteome</keyword>
<dbReference type="InterPro" id="IPR035979">
    <property type="entry name" value="RBD_domain_sf"/>
</dbReference>
<sequence>MVRVAEEVVVDTIIFLCLHRIIKWAPTAVAAVDHIANLLHHTINREVTIPVIVVAIQVVDGKIAVAAAEDMGGSGGYGGGAGGGSGGGDMITQEDTIFVSGMDPSATELDIETHFGAIGIIKKDKRTMKPKIWLYRNKETGVSKGEATVTYDDINAAQSAIAWFDGRDFNGCIIKVSLAQRQNNWNKGGGGRGGGGGGGRGRGGGGGGFGGGDRDRGGSRFDRGGGSGDYDSGRGGGGGDRGPGGDRGGRPRMGGPGGGGGGGGNNNVAPREGDWRCSSCNNTNFAWRNECNRCKTPKGDDDGGNNAGGGRGGGGYGGGGGGGGGYNRDNRGGGGGGYGGGNRFGGGRGGGPGGDRGGRRDFGGNSGGGGPMRGNSPGNNRSRPY</sequence>
<dbReference type="RefSeq" id="XP_019895178.2">
    <property type="nucleotide sequence ID" value="XM_020039619.2"/>
</dbReference>
<dbReference type="GeneID" id="101898630"/>
<reference evidence="14" key="1">
    <citation type="submission" date="2025-08" db="UniProtKB">
        <authorList>
            <consortium name="RefSeq"/>
        </authorList>
    </citation>
    <scope>IDENTIFICATION</scope>
    <source>
        <strain evidence="14">Aabys</strain>
        <tissue evidence="14">Whole body</tissue>
    </source>
</reference>
<dbReference type="PROSITE" id="PS50199">
    <property type="entry name" value="ZF_RANBP2_2"/>
    <property type="match status" value="1"/>
</dbReference>
<feature type="compositionally biased region" description="Gly residues" evidence="10">
    <location>
        <begin position="305"/>
        <end position="355"/>
    </location>
</feature>
<dbReference type="SUPFAM" id="SSF54928">
    <property type="entry name" value="RNA-binding domain, RBD"/>
    <property type="match status" value="1"/>
</dbReference>
<keyword evidence="6 8" id="KW-0694">RNA-binding</keyword>
<dbReference type="VEuPathDB" id="VectorBase:MDOMA2_019634"/>
<dbReference type="PROSITE" id="PS01358">
    <property type="entry name" value="ZF_RANBP2_1"/>
    <property type="match status" value="1"/>
</dbReference>
<protein>
    <submittedName>
        <fullName evidence="14">RNA-binding protein cabeza isoform X2</fullName>
    </submittedName>
</protein>
<feature type="compositionally biased region" description="Gly residues" evidence="10">
    <location>
        <begin position="187"/>
        <end position="211"/>
    </location>
</feature>
<organism evidence="13 14">
    <name type="scientific">Musca domestica</name>
    <name type="common">House fly</name>
    <dbReference type="NCBI Taxonomy" id="7370"/>
    <lineage>
        <taxon>Eukaryota</taxon>
        <taxon>Metazoa</taxon>
        <taxon>Ecdysozoa</taxon>
        <taxon>Arthropoda</taxon>
        <taxon>Hexapoda</taxon>
        <taxon>Insecta</taxon>
        <taxon>Pterygota</taxon>
        <taxon>Neoptera</taxon>
        <taxon>Endopterygota</taxon>
        <taxon>Diptera</taxon>
        <taxon>Brachycera</taxon>
        <taxon>Muscomorpha</taxon>
        <taxon>Muscoidea</taxon>
        <taxon>Muscidae</taxon>
        <taxon>Musca</taxon>
    </lineage>
</organism>
<evidence type="ECO:0000256" key="3">
    <source>
        <dbReference type="ARBA" id="ARBA00022723"/>
    </source>
</evidence>
<comment type="similarity">
    <text evidence="2">Belongs to the RRM TET family.</text>
</comment>
<keyword evidence="5" id="KW-0862">Zinc</keyword>
<evidence type="ECO:0000259" key="11">
    <source>
        <dbReference type="PROSITE" id="PS50102"/>
    </source>
</evidence>
<proteinExistence type="inferred from homology"/>
<gene>
    <name evidence="14" type="primary">LOC101898630</name>
</gene>